<dbReference type="SUPFAM" id="SSF55729">
    <property type="entry name" value="Acyl-CoA N-acyltransferases (Nat)"/>
    <property type="match status" value="1"/>
</dbReference>
<dbReference type="Pfam" id="PF00583">
    <property type="entry name" value="Acetyltransf_1"/>
    <property type="match status" value="1"/>
</dbReference>
<dbReference type="AlphaFoldDB" id="A0A942Z9C9"/>
<proteinExistence type="predicted"/>
<evidence type="ECO:0000313" key="2">
    <source>
        <dbReference type="EMBL" id="MBS4538745.1"/>
    </source>
</evidence>
<organism evidence="2 3">
    <name type="scientific">Anaeromonas frigoriresistens</name>
    <dbReference type="NCBI Taxonomy" id="2683708"/>
    <lineage>
        <taxon>Bacteria</taxon>
        <taxon>Bacillati</taxon>
        <taxon>Bacillota</taxon>
        <taxon>Tissierellia</taxon>
        <taxon>Tissierellales</taxon>
        <taxon>Thermohalobacteraceae</taxon>
        <taxon>Anaeromonas</taxon>
    </lineage>
</organism>
<dbReference type="PANTHER" id="PTHR43259">
    <property type="entry name" value="SPT10P"/>
    <property type="match status" value="1"/>
</dbReference>
<dbReference type="PROSITE" id="PS51186">
    <property type="entry name" value="GNAT"/>
    <property type="match status" value="1"/>
</dbReference>
<feature type="domain" description="N-acetyltransferase" evidence="1">
    <location>
        <begin position="19"/>
        <end position="156"/>
    </location>
</feature>
<protein>
    <submittedName>
        <fullName evidence="2">GNAT family N-acetyltransferase</fullName>
    </submittedName>
</protein>
<dbReference type="InterPro" id="IPR016181">
    <property type="entry name" value="Acyl_CoA_acyltransferase"/>
</dbReference>
<dbReference type="CDD" id="cd04301">
    <property type="entry name" value="NAT_SF"/>
    <property type="match status" value="1"/>
</dbReference>
<dbReference type="EMBL" id="WSFT01000037">
    <property type="protein sequence ID" value="MBS4538745.1"/>
    <property type="molecule type" value="Genomic_DNA"/>
</dbReference>
<keyword evidence="3" id="KW-1185">Reference proteome</keyword>
<dbReference type="Proteomes" id="UP000724672">
    <property type="component" value="Unassembled WGS sequence"/>
</dbReference>
<name>A0A942Z9C9_9FIRM</name>
<accession>A0A942Z9C9</accession>
<dbReference type="Gene3D" id="3.40.630.30">
    <property type="match status" value="1"/>
</dbReference>
<reference evidence="2" key="1">
    <citation type="submission" date="2019-12" db="EMBL/GenBank/DDBJ databases">
        <title>Clostridiaceae gen. nov. sp. nov., isolated from sediment in Xinjiang, China.</title>
        <authorList>
            <person name="Zhang R."/>
        </authorList>
    </citation>
    <scope>NUCLEOTIDE SEQUENCE</scope>
    <source>
        <strain evidence="2">D2Q-11</strain>
    </source>
</reference>
<dbReference type="InterPro" id="IPR052829">
    <property type="entry name" value="N-acetyltransferase_domain"/>
</dbReference>
<dbReference type="PANTHER" id="PTHR43259:SF1">
    <property type="entry name" value="N-ACETYLTRANSFERASE DOMAIN-CONTAINING PROTEIN"/>
    <property type="match status" value="1"/>
</dbReference>
<dbReference type="GO" id="GO:0016747">
    <property type="term" value="F:acyltransferase activity, transferring groups other than amino-acyl groups"/>
    <property type="evidence" value="ECO:0007669"/>
    <property type="project" value="InterPro"/>
</dbReference>
<evidence type="ECO:0000259" key="1">
    <source>
        <dbReference type="PROSITE" id="PS51186"/>
    </source>
</evidence>
<sequence length="156" mass="18206">MLKLIIMNNEEFDNYMENSIVHYAKELVNSGAYKEEDSLKVSKETFNRFLPDALNTKRHNIMNILNEHGEKIGMIWYGPKGNQDSDEAFIYDFSISEDFRGKGYGKECLSFIEDEAKNNNFNKISLHVFGHNKRAIGLYKKMGYEPFSMHMSKEIK</sequence>
<comment type="caution">
    <text evidence="2">The sequence shown here is derived from an EMBL/GenBank/DDBJ whole genome shotgun (WGS) entry which is preliminary data.</text>
</comment>
<evidence type="ECO:0000313" key="3">
    <source>
        <dbReference type="Proteomes" id="UP000724672"/>
    </source>
</evidence>
<gene>
    <name evidence="2" type="ORF">GOQ27_09735</name>
</gene>
<dbReference type="RefSeq" id="WP_203366671.1">
    <property type="nucleotide sequence ID" value="NZ_WSFT01000037.1"/>
</dbReference>
<dbReference type="InterPro" id="IPR000182">
    <property type="entry name" value="GNAT_dom"/>
</dbReference>